<evidence type="ECO:0000256" key="4">
    <source>
        <dbReference type="ARBA" id="ARBA00014657"/>
    </source>
</evidence>
<dbReference type="PIRSF" id="PIRSF000447">
    <property type="entry name" value="KAS_II"/>
    <property type="match status" value="1"/>
</dbReference>
<keyword evidence="10 11" id="KW-0012">Acyltransferase</keyword>
<comment type="similarity">
    <text evidence="2 11 13">Belongs to the thiolase-like superfamily. Beta-ketoacyl-ACP synthases family.</text>
</comment>
<dbReference type="InterPro" id="IPR014031">
    <property type="entry name" value="Ketoacyl_synth_C"/>
</dbReference>
<keyword evidence="8" id="KW-0443">Lipid metabolism</keyword>
<keyword evidence="16" id="KW-1185">Reference proteome</keyword>
<keyword evidence="9 11" id="KW-0275">Fatty acid biosynthesis</keyword>
<sequence>MTFKRVVVTGLGALTPIGNNVSTYWTNLAAGVSGAGPITKFDASKFRTQFACEVKGLDVNEFIPRQEARKMDPFAQYAVVVADEAIKDSGLNLESIDLDRAGVIWGSGIGGLKTFEDEVKNYARGDGTPRINPFFIPKMIADSASGILSIRYGFRGVNYVTVSACASATNAMVDAFNYIRLGRLKLAITGGSEAAVTEAGIGGFNALRALSERNDSPETASRPFDKDRDGFVLGEGAGAIILEEYEHAKARGAKIYAELIGGGMSSDAYHITAPHPEGAGAISVMKDALDDAGISPESVDYINVHGTSTPLGDVSEAMAIEKVFGDHAYKLNISSTKSMTGHLLGAAGAVEAIACLMAMQHDTVPPTINHFTDDEEFNPQLNFTFNTAQQRPVNVALSNTFGFGGHNVSVIFRKLDA</sequence>
<dbReference type="SUPFAM" id="SSF53901">
    <property type="entry name" value="Thiolase-like"/>
    <property type="match status" value="1"/>
</dbReference>
<gene>
    <name evidence="15" type="primary">fabF</name>
    <name evidence="15" type="ORF">DYU11_05185</name>
</gene>
<dbReference type="GO" id="GO:0006633">
    <property type="term" value="P:fatty acid biosynthetic process"/>
    <property type="evidence" value="ECO:0007669"/>
    <property type="project" value="UniProtKB-UniRule"/>
</dbReference>
<dbReference type="EMBL" id="QXED01000001">
    <property type="protein sequence ID" value="RIV27698.1"/>
    <property type="molecule type" value="Genomic_DNA"/>
</dbReference>
<evidence type="ECO:0000256" key="11">
    <source>
        <dbReference type="PIRNR" id="PIRNR000447"/>
    </source>
</evidence>
<dbReference type="PANTHER" id="PTHR11712">
    <property type="entry name" value="POLYKETIDE SYNTHASE-RELATED"/>
    <property type="match status" value="1"/>
</dbReference>
<comment type="pathway">
    <text evidence="1 11">Lipid metabolism; fatty acid biosynthesis.</text>
</comment>
<dbReference type="PANTHER" id="PTHR11712:SF336">
    <property type="entry name" value="3-OXOACYL-[ACYL-CARRIER-PROTEIN] SYNTHASE, MITOCHONDRIAL"/>
    <property type="match status" value="1"/>
</dbReference>
<evidence type="ECO:0000256" key="2">
    <source>
        <dbReference type="ARBA" id="ARBA00008467"/>
    </source>
</evidence>
<dbReference type="SMART" id="SM00825">
    <property type="entry name" value="PKS_KS"/>
    <property type="match status" value="1"/>
</dbReference>
<evidence type="ECO:0000256" key="3">
    <source>
        <dbReference type="ARBA" id="ARBA00012356"/>
    </source>
</evidence>
<keyword evidence="6 11" id="KW-0808">Transferase</keyword>
<evidence type="ECO:0000256" key="9">
    <source>
        <dbReference type="ARBA" id="ARBA00023160"/>
    </source>
</evidence>
<comment type="function">
    <text evidence="11">Involved in the type II fatty acid elongation cycle. Catalyzes the elongation of a wide range of acyl-ACP by the addition of two carbons from malonyl-ACP to an acyl acceptor. Can efficiently catalyze the conversion of palmitoleoyl-ACP (cis-hexadec-9-enoyl-ACP) to cis-vaccenoyl-ACP (cis-octadec-11-enoyl-ACP), an essential step in the thermal regulation of fatty acid composition.</text>
</comment>
<keyword evidence="5 11" id="KW-0444">Lipid biosynthesis</keyword>
<feature type="domain" description="Ketosynthase family 3 (KS3)" evidence="14">
    <location>
        <begin position="3"/>
        <end position="414"/>
    </location>
</feature>
<evidence type="ECO:0000256" key="1">
    <source>
        <dbReference type="ARBA" id="ARBA00005194"/>
    </source>
</evidence>
<dbReference type="Pfam" id="PF00109">
    <property type="entry name" value="ketoacyl-synt"/>
    <property type="match status" value="1"/>
</dbReference>
<accession>A0A418MJN1</accession>
<protein>
    <recommendedName>
        <fullName evidence="4 11">3-oxoacyl-[acyl-carrier-protein] synthase 2</fullName>
        <ecNumber evidence="3 11">2.3.1.179</ecNumber>
    </recommendedName>
</protein>
<dbReference type="UniPathway" id="UPA00094"/>
<feature type="active site" description="For beta-ketoacyl synthase activity" evidence="12">
    <location>
        <position position="165"/>
    </location>
</feature>
<dbReference type="NCBIfam" id="TIGR03150">
    <property type="entry name" value="fabF"/>
    <property type="match status" value="1"/>
</dbReference>
<evidence type="ECO:0000256" key="12">
    <source>
        <dbReference type="PIRSR" id="PIRSR000447-1"/>
    </source>
</evidence>
<dbReference type="AlphaFoldDB" id="A0A418MJN1"/>
<dbReference type="RefSeq" id="WP_119666537.1">
    <property type="nucleotide sequence ID" value="NZ_QXED01000001.1"/>
</dbReference>
<dbReference type="NCBIfam" id="NF005589">
    <property type="entry name" value="PRK07314.1"/>
    <property type="match status" value="1"/>
</dbReference>
<dbReference type="InterPro" id="IPR016039">
    <property type="entry name" value="Thiolase-like"/>
</dbReference>
<dbReference type="Proteomes" id="UP000283523">
    <property type="component" value="Unassembled WGS sequence"/>
</dbReference>
<dbReference type="InterPro" id="IPR018201">
    <property type="entry name" value="Ketoacyl_synth_AS"/>
</dbReference>
<name>A0A418MJN1_9BACT</name>
<dbReference type="InterPro" id="IPR014030">
    <property type="entry name" value="Ketoacyl_synth_N"/>
</dbReference>
<evidence type="ECO:0000313" key="16">
    <source>
        <dbReference type="Proteomes" id="UP000283523"/>
    </source>
</evidence>
<evidence type="ECO:0000313" key="15">
    <source>
        <dbReference type="EMBL" id="RIV27698.1"/>
    </source>
</evidence>
<dbReference type="Gene3D" id="3.40.47.10">
    <property type="match status" value="1"/>
</dbReference>
<dbReference type="CDD" id="cd00834">
    <property type="entry name" value="KAS_I_II"/>
    <property type="match status" value="1"/>
</dbReference>
<evidence type="ECO:0000259" key="14">
    <source>
        <dbReference type="PROSITE" id="PS52004"/>
    </source>
</evidence>
<dbReference type="InterPro" id="IPR020841">
    <property type="entry name" value="PKS_Beta-ketoAc_synthase_dom"/>
</dbReference>
<dbReference type="Pfam" id="PF02801">
    <property type="entry name" value="Ketoacyl-synt_C"/>
    <property type="match status" value="1"/>
</dbReference>
<dbReference type="InterPro" id="IPR000794">
    <property type="entry name" value="Beta-ketoacyl_synthase"/>
</dbReference>
<proteinExistence type="inferred from homology"/>
<comment type="catalytic activity">
    <reaction evidence="11">
        <text>a fatty acyl-[ACP] + malonyl-[ACP] + H(+) = a 3-oxoacyl-[ACP] + holo-[ACP] + CO2</text>
        <dbReference type="Rhea" id="RHEA:22836"/>
        <dbReference type="Rhea" id="RHEA-COMP:9623"/>
        <dbReference type="Rhea" id="RHEA-COMP:9685"/>
        <dbReference type="Rhea" id="RHEA-COMP:9916"/>
        <dbReference type="Rhea" id="RHEA-COMP:14125"/>
        <dbReference type="ChEBI" id="CHEBI:15378"/>
        <dbReference type="ChEBI" id="CHEBI:16526"/>
        <dbReference type="ChEBI" id="CHEBI:64479"/>
        <dbReference type="ChEBI" id="CHEBI:78449"/>
        <dbReference type="ChEBI" id="CHEBI:78776"/>
        <dbReference type="ChEBI" id="CHEBI:138651"/>
    </reaction>
</comment>
<evidence type="ECO:0000256" key="13">
    <source>
        <dbReference type="RuleBase" id="RU003694"/>
    </source>
</evidence>
<dbReference type="GO" id="GO:0005829">
    <property type="term" value="C:cytosol"/>
    <property type="evidence" value="ECO:0007669"/>
    <property type="project" value="TreeGrafter"/>
</dbReference>
<dbReference type="FunFam" id="3.40.47.10:FF:000009">
    <property type="entry name" value="3-oxoacyl-[acyl-carrier-protein] synthase 2"/>
    <property type="match status" value="1"/>
</dbReference>
<evidence type="ECO:0000256" key="7">
    <source>
        <dbReference type="ARBA" id="ARBA00022832"/>
    </source>
</evidence>
<comment type="caution">
    <text evidence="15">The sequence shown here is derived from an EMBL/GenBank/DDBJ whole genome shotgun (WGS) entry which is preliminary data.</text>
</comment>
<evidence type="ECO:0000256" key="8">
    <source>
        <dbReference type="ARBA" id="ARBA00023098"/>
    </source>
</evidence>
<reference evidence="15 16" key="1">
    <citation type="submission" date="2018-08" db="EMBL/GenBank/DDBJ databases">
        <title>Fibrisoma montanum sp. nov., isolated from Danxia mountain soil.</title>
        <authorList>
            <person name="Huang Y."/>
        </authorList>
    </citation>
    <scope>NUCLEOTIDE SEQUENCE [LARGE SCALE GENOMIC DNA]</scope>
    <source>
        <strain evidence="15 16">HYT19</strain>
    </source>
</reference>
<comment type="catalytic activity">
    <reaction evidence="11">
        <text>(9Z)-hexadecenoyl-[ACP] + malonyl-[ACP] + H(+) = 3-oxo-(11Z)-octadecenoyl-[ACP] + holo-[ACP] + CO2</text>
        <dbReference type="Rhea" id="RHEA:55040"/>
        <dbReference type="Rhea" id="RHEA-COMP:9623"/>
        <dbReference type="Rhea" id="RHEA-COMP:9685"/>
        <dbReference type="Rhea" id="RHEA-COMP:10800"/>
        <dbReference type="Rhea" id="RHEA-COMP:14074"/>
        <dbReference type="ChEBI" id="CHEBI:15378"/>
        <dbReference type="ChEBI" id="CHEBI:16526"/>
        <dbReference type="ChEBI" id="CHEBI:64479"/>
        <dbReference type="ChEBI" id="CHEBI:78449"/>
        <dbReference type="ChEBI" id="CHEBI:83989"/>
        <dbReference type="ChEBI" id="CHEBI:138538"/>
        <dbReference type="EC" id="2.3.1.179"/>
    </reaction>
</comment>
<dbReference type="PROSITE" id="PS00606">
    <property type="entry name" value="KS3_1"/>
    <property type="match status" value="1"/>
</dbReference>
<evidence type="ECO:0000256" key="10">
    <source>
        <dbReference type="ARBA" id="ARBA00023315"/>
    </source>
</evidence>
<evidence type="ECO:0000256" key="6">
    <source>
        <dbReference type="ARBA" id="ARBA00022679"/>
    </source>
</evidence>
<dbReference type="PROSITE" id="PS52004">
    <property type="entry name" value="KS3_2"/>
    <property type="match status" value="1"/>
</dbReference>
<keyword evidence="7" id="KW-0276">Fatty acid metabolism</keyword>
<dbReference type="EC" id="2.3.1.179" evidence="3 11"/>
<dbReference type="InterPro" id="IPR017568">
    <property type="entry name" value="3-oxoacyl-ACP_synth-2"/>
</dbReference>
<organism evidence="15 16">
    <name type="scientific">Fibrisoma montanum</name>
    <dbReference type="NCBI Taxonomy" id="2305895"/>
    <lineage>
        <taxon>Bacteria</taxon>
        <taxon>Pseudomonadati</taxon>
        <taxon>Bacteroidota</taxon>
        <taxon>Cytophagia</taxon>
        <taxon>Cytophagales</taxon>
        <taxon>Spirosomataceae</taxon>
        <taxon>Fibrisoma</taxon>
    </lineage>
</organism>
<dbReference type="OrthoDB" id="9808669at2"/>
<evidence type="ECO:0000256" key="5">
    <source>
        <dbReference type="ARBA" id="ARBA00022516"/>
    </source>
</evidence>
<dbReference type="GO" id="GO:0004315">
    <property type="term" value="F:3-oxoacyl-[acyl-carrier-protein] synthase activity"/>
    <property type="evidence" value="ECO:0007669"/>
    <property type="project" value="UniProtKB-UniRule"/>
</dbReference>